<evidence type="ECO:0000313" key="5">
    <source>
        <dbReference type="Proteomes" id="UP000321807"/>
    </source>
</evidence>
<gene>
    <name evidence="4" type="ORF">CS053_07325</name>
</gene>
<keyword evidence="1" id="KW-0812">Transmembrane</keyword>
<feature type="transmembrane region" description="Helical" evidence="1">
    <location>
        <begin position="528"/>
        <end position="550"/>
    </location>
</feature>
<proteinExistence type="predicted"/>
<keyword evidence="1" id="KW-1133">Transmembrane helix</keyword>
<keyword evidence="4" id="KW-0378">Hydrolase</keyword>
<reference evidence="4 5" key="1">
    <citation type="submission" date="2019-08" db="EMBL/GenBank/DDBJ databases">
        <title>Complete genome sequence of Rhodanobacter glycinis strain T01E-68 isolated from tomato root.</title>
        <authorList>
            <person name="Weon H.-Y."/>
            <person name="Lee S.A."/>
        </authorList>
    </citation>
    <scope>NUCLEOTIDE SEQUENCE [LARGE SCALE GENOMIC DNA]</scope>
    <source>
        <strain evidence="4 5">T01E-68</strain>
    </source>
</reference>
<dbReference type="SUPFAM" id="SSF56601">
    <property type="entry name" value="beta-lactamase/transpeptidase-like"/>
    <property type="match status" value="1"/>
</dbReference>
<dbReference type="Gene3D" id="3.40.710.10">
    <property type="entry name" value="DD-peptidase/beta-lactamase superfamily"/>
    <property type="match status" value="1"/>
</dbReference>
<dbReference type="KEGG" id="rgl:CS053_07325"/>
<feature type="transmembrane region" description="Helical" evidence="1">
    <location>
        <begin position="606"/>
        <end position="626"/>
    </location>
</feature>
<keyword evidence="1" id="KW-0472">Membrane</keyword>
<protein>
    <submittedName>
        <fullName evidence="4">Serine hydrolase</fullName>
    </submittedName>
</protein>
<name>A0A5B9E238_9GAMM</name>
<evidence type="ECO:0000256" key="1">
    <source>
        <dbReference type="SAM" id="Phobius"/>
    </source>
</evidence>
<evidence type="ECO:0000259" key="3">
    <source>
        <dbReference type="Pfam" id="PF00144"/>
    </source>
</evidence>
<dbReference type="Proteomes" id="UP000321807">
    <property type="component" value="Chromosome"/>
</dbReference>
<dbReference type="InterPro" id="IPR001466">
    <property type="entry name" value="Beta-lactam-related"/>
</dbReference>
<dbReference type="PANTHER" id="PTHR46825:SF9">
    <property type="entry name" value="BETA-LACTAMASE-RELATED DOMAIN-CONTAINING PROTEIN"/>
    <property type="match status" value="1"/>
</dbReference>
<dbReference type="InterPro" id="IPR012338">
    <property type="entry name" value="Beta-lactam/transpept-like"/>
</dbReference>
<dbReference type="AlphaFoldDB" id="A0A5B9E238"/>
<feature type="signal peptide" evidence="2">
    <location>
        <begin position="1"/>
        <end position="22"/>
    </location>
</feature>
<organism evidence="4 5">
    <name type="scientific">Rhodanobacter glycinis</name>
    <dbReference type="NCBI Taxonomy" id="582702"/>
    <lineage>
        <taxon>Bacteria</taxon>
        <taxon>Pseudomonadati</taxon>
        <taxon>Pseudomonadota</taxon>
        <taxon>Gammaproteobacteria</taxon>
        <taxon>Lysobacterales</taxon>
        <taxon>Rhodanobacteraceae</taxon>
        <taxon>Rhodanobacter</taxon>
    </lineage>
</organism>
<feature type="transmembrane region" description="Helical" evidence="1">
    <location>
        <begin position="570"/>
        <end position="594"/>
    </location>
</feature>
<keyword evidence="2" id="KW-0732">Signal</keyword>
<feature type="chain" id="PRO_5023016170" evidence="2">
    <location>
        <begin position="23"/>
        <end position="672"/>
    </location>
</feature>
<feature type="transmembrane region" description="Helical" evidence="1">
    <location>
        <begin position="647"/>
        <end position="666"/>
    </location>
</feature>
<feature type="domain" description="Beta-lactamase-related" evidence="3">
    <location>
        <begin position="77"/>
        <end position="391"/>
    </location>
</feature>
<sequence length="672" mass="73249">MNRYVKCLASLVATCITGLAMAQVPPPMQPAPTTPAAVPASASVTVDSTANASGQLHALTGADLSNFFDGLVPFALQRGDVAGGVISVVKDGKVLFAKGYGYNNLKQRTVPSPAGTLFRIGSTSKLFTWTAVMQLVQAGKLNLDSDVNDYLDFKIPPFQGKPITLRNLLTQSPGFEDTARNLIATDGKPVNLEHYLKTHLPARIFPPGHVVAYSNYGCGLAGYIVQRVSGQSFDDYVEQHLFKPLDMQHSTFRQPLPAQLARLMADSYDKASDGKLQPFEIVDPAPAGAMSSTALDMAHFMIAQLQGGSYDGNSILSPATTTLMHTPQRTDAPGMNGYALGFYQENSHGQTIIGHAGDTDYFHTDLHLMLDADVGVFMSFNSAGNEGGAEVIRAGIFNAFLDRYFPVATPQPPTVATAKADAARVAGWYLSSRRNDSALRMLYALTQTQVSALPDGTIQTAAFMNPSGAPMHWREVEPLKYQQVDGPYHLDFVAAANGDIRYWVTDSLPPVMVFQAVTGLHTLGSIELLGTLSLLLLLATLLSWLCGWLVRRHYGRRLALNPKQRRFRLWSRLGVLALFVTLLGWLILMVSMASDQSLLLQGGATPWLYLLYALGVLALLGVVLIVHHTVRSWMTPRRGRWVLLGETLLALAAIYLAWLILALRMISFNVHY</sequence>
<dbReference type="Pfam" id="PF00144">
    <property type="entry name" value="Beta-lactamase"/>
    <property type="match status" value="1"/>
</dbReference>
<dbReference type="InterPro" id="IPR050491">
    <property type="entry name" value="AmpC-like"/>
</dbReference>
<evidence type="ECO:0000256" key="2">
    <source>
        <dbReference type="SAM" id="SignalP"/>
    </source>
</evidence>
<dbReference type="GO" id="GO:0016787">
    <property type="term" value="F:hydrolase activity"/>
    <property type="evidence" value="ECO:0007669"/>
    <property type="project" value="UniProtKB-KW"/>
</dbReference>
<dbReference type="PANTHER" id="PTHR46825">
    <property type="entry name" value="D-ALANYL-D-ALANINE-CARBOXYPEPTIDASE/ENDOPEPTIDASE AMPH"/>
    <property type="match status" value="1"/>
</dbReference>
<dbReference type="EMBL" id="CP042807">
    <property type="protein sequence ID" value="QEE26363.1"/>
    <property type="molecule type" value="Genomic_DNA"/>
</dbReference>
<evidence type="ECO:0000313" key="4">
    <source>
        <dbReference type="EMBL" id="QEE26363.1"/>
    </source>
</evidence>
<accession>A0A5B9E238</accession>